<protein>
    <submittedName>
        <fullName evidence="1">Uncharacterized protein</fullName>
    </submittedName>
</protein>
<accession>A0A6J4UHZ1</accession>
<gene>
    <name evidence="1" type="ORF">AVDCRST_MAG43-851</name>
</gene>
<organism evidence="1">
    <name type="scientific">uncultured Thermomicrobiales bacterium</name>
    <dbReference type="NCBI Taxonomy" id="1645740"/>
    <lineage>
        <taxon>Bacteria</taxon>
        <taxon>Pseudomonadati</taxon>
        <taxon>Thermomicrobiota</taxon>
        <taxon>Thermomicrobia</taxon>
        <taxon>Thermomicrobiales</taxon>
        <taxon>environmental samples</taxon>
    </lineage>
</organism>
<proteinExistence type="predicted"/>
<evidence type="ECO:0000313" key="1">
    <source>
        <dbReference type="EMBL" id="CAA9548599.1"/>
    </source>
</evidence>
<name>A0A6J4UHZ1_9BACT</name>
<sequence length="40" mass="4588">MPLATWRETISTIDLYWCTCRSCVRIAGEHQCAPYKIVDG</sequence>
<dbReference type="EMBL" id="CADCWI010000043">
    <property type="protein sequence ID" value="CAA9548599.1"/>
    <property type="molecule type" value="Genomic_DNA"/>
</dbReference>
<reference evidence="1" key="1">
    <citation type="submission" date="2020-02" db="EMBL/GenBank/DDBJ databases">
        <authorList>
            <person name="Meier V. D."/>
        </authorList>
    </citation>
    <scope>NUCLEOTIDE SEQUENCE</scope>
    <source>
        <strain evidence="1">AVDCRST_MAG43</strain>
    </source>
</reference>
<dbReference type="AlphaFoldDB" id="A0A6J4UHZ1"/>